<sequence length="98" mass="10757">MKKIIIALALISSSPAFSEMTPADSLKQAPEMVCTGHQNQDECKAVVKAVMFGTYSFTALDEQCESSSDAVKAKMDAEMKEQCAMAKEATQYLKTLRR</sequence>
<name>A0AAE8X0L8_9ENTR</name>
<evidence type="ECO:0000313" key="2">
    <source>
        <dbReference type="EMBL" id="TYS04422.1"/>
    </source>
</evidence>
<evidence type="ECO:0000313" key="3">
    <source>
        <dbReference type="Proteomes" id="UP000322612"/>
    </source>
</evidence>
<dbReference type="AlphaFoldDB" id="A0AAE8X0L8"/>
<proteinExistence type="predicted"/>
<gene>
    <name evidence="2" type="ORF">FZC81_24320</name>
</gene>
<keyword evidence="1" id="KW-0732">Signal</keyword>
<dbReference type="Proteomes" id="UP000322612">
    <property type="component" value="Unassembled WGS sequence"/>
</dbReference>
<dbReference type="RefSeq" id="WP_003859807.1">
    <property type="nucleotide sequence ID" value="NZ_CP118195.1"/>
</dbReference>
<dbReference type="EMBL" id="VTDZ01000171">
    <property type="protein sequence ID" value="TYS04422.1"/>
    <property type="molecule type" value="Genomic_DNA"/>
</dbReference>
<accession>A0AAE8X0L8</accession>
<feature type="signal peptide" evidence="1">
    <location>
        <begin position="1"/>
        <end position="18"/>
    </location>
</feature>
<organism evidence="2 3">
    <name type="scientific">Enterobacter hormaechei</name>
    <dbReference type="NCBI Taxonomy" id="158836"/>
    <lineage>
        <taxon>Bacteria</taxon>
        <taxon>Pseudomonadati</taxon>
        <taxon>Pseudomonadota</taxon>
        <taxon>Gammaproteobacteria</taxon>
        <taxon>Enterobacterales</taxon>
        <taxon>Enterobacteriaceae</taxon>
        <taxon>Enterobacter</taxon>
        <taxon>Enterobacter cloacae complex</taxon>
    </lineage>
</organism>
<feature type="chain" id="PRO_5042054822" evidence="1">
    <location>
        <begin position="19"/>
        <end position="98"/>
    </location>
</feature>
<comment type="caution">
    <text evidence="2">The sequence shown here is derived from an EMBL/GenBank/DDBJ whole genome shotgun (WGS) entry which is preliminary data.</text>
</comment>
<evidence type="ECO:0000256" key="1">
    <source>
        <dbReference type="SAM" id="SignalP"/>
    </source>
</evidence>
<reference evidence="2 3" key="1">
    <citation type="submission" date="2019-08" db="EMBL/GenBank/DDBJ databases">
        <title>Whole genome sequence analysis of bacterial isolates in patients.</title>
        <authorList>
            <person name="Jeong K.C."/>
        </authorList>
    </citation>
    <scope>NUCLEOTIDE SEQUENCE [LARGE SCALE GENOMIC DNA]</scope>
    <source>
        <strain evidence="2 3">KCJ3K342</strain>
    </source>
</reference>
<protein>
    <submittedName>
        <fullName evidence="2">Uncharacterized protein</fullName>
    </submittedName>
</protein>